<evidence type="ECO:0000313" key="20">
    <source>
        <dbReference type="EMBL" id="KAG9070890.1"/>
    </source>
</evidence>
<dbReference type="InterPro" id="IPR000008">
    <property type="entry name" value="C2_dom"/>
</dbReference>
<dbReference type="InterPro" id="IPR000961">
    <property type="entry name" value="AGC-kinase_C"/>
</dbReference>
<dbReference type="PROSITE" id="PS50081">
    <property type="entry name" value="ZF_DAG_PE_2"/>
    <property type="match status" value="1"/>
</dbReference>
<dbReference type="InterPro" id="IPR017441">
    <property type="entry name" value="Protein_kinase_ATP_BS"/>
</dbReference>
<feature type="compositionally biased region" description="Basic and acidic residues" evidence="14">
    <location>
        <begin position="589"/>
        <end position="601"/>
    </location>
</feature>
<keyword evidence="6" id="KW-0479">Metal-binding</keyword>
<protein>
    <recommendedName>
        <fullName evidence="2">protein kinase C</fullName>
        <ecNumber evidence="2">2.7.11.13</ecNumber>
    </recommendedName>
</protein>
<dbReference type="GO" id="GO:0004697">
    <property type="term" value="F:diacylglycerol-dependent serine/threonine kinase activity"/>
    <property type="evidence" value="ECO:0007669"/>
    <property type="project" value="UniProtKB-EC"/>
</dbReference>
<keyword evidence="5" id="KW-0808">Transferase</keyword>
<keyword evidence="21" id="KW-1185">Reference proteome</keyword>
<dbReference type="CDD" id="cd05570">
    <property type="entry name" value="STKc_PKC"/>
    <property type="match status" value="1"/>
</dbReference>
<comment type="caution">
    <text evidence="20">The sequence shown here is derived from an EMBL/GenBank/DDBJ whole genome shotgun (WGS) entry which is preliminary data.</text>
</comment>
<gene>
    <name evidence="20" type="primary">PKC1_3</name>
    <name evidence="20" type="ORF">KI688_008431</name>
</gene>
<evidence type="ECO:0000256" key="7">
    <source>
        <dbReference type="ARBA" id="ARBA00022741"/>
    </source>
</evidence>
<evidence type="ECO:0000256" key="3">
    <source>
        <dbReference type="ARBA" id="ARBA00022527"/>
    </source>
</evidence>
<dbReference type="EC" id="2.7.11.13" evidence="2"/>
<feature type="binding site" evidence="13">
    <location>
        <position position="836"/>
    </location>
    <ligand>
        <name>ATP</name>
        <dbReference type="ChEBI" id="CHEBI:30616"/>
    </ligand>
</feature>
<dbReference type="PANTHER" id="PTHR24351">
    <property type="entry name" value="RIBOSOMAL PROTEIN S6 KINASE"/>
    <property type="match status" value="1"/>
</dbReference>
<dbReference type="GO" id="GO:0005524">
    <property type="term" value="F:ATP binding"/>
    <property type="evidence" value="ECO:0007669"/>
    <property type="project" value="UniProtKB-UniRule"/>
</dbReference>
<proteinExistence type="inferred from homology"/>
<evidence type="ECO:0000259" key="15">
    <source>
        <dbReference type="PROSITE" id="PS50004"/>
    </source>
</evidence>
<feature type="compositionally biased region" description="Low complexity" evidence="14">
    <location>
        <begin position="105"/>
        <end position="124"/>
    </location>
</feature>
<dbReference type="InterPro" id="IPR002219">
    <property type="entry name" value="PKC_DAG/PE"/>
</dbReference>
<evidence type="ECO:0000259" key="17">
    <source>
        <dbReference type="PROSITE" id="PS50081"/>
    </source>
</evidence>
<feature type="domain" description="REM-1" evidence="19">
    <location>
        <begin position="1"/>
        <end position="74"/>
    </location>
</feature>
<dbReference type="SUPFAM" id="SSF56112">
    <property type="entry name" value="Protein kinase-like (PK-like)"/>
    <property type="match status" value="1"/>
</dbReference>
<dbReference type="SMART" id="SM00742">
    <property type="entry name" value="Hr1"/>
    <property type="match status" value="1"/>
</dbReference>
<feature type="compositionally biased region" description="Low complexity" evidence="14">
    <location>
        <begin position="616"/>
        <end position="630"/>
    </location>
</feature>
<dbReference type="InterPro" id="IPR011072">
    <property type="entry name" value="HR1_rho-bd"/>
</dbReference>
<dbReference type="InterPro" id="IPR008271">
    <property type="entry name" value="Ser/Thr_kinase_AS"/>
</dbReference>
<dbReference type="GO" id="GO:0007165">
    <property type="term" value="P:signal transduction"/>
    <property type="evidence" value="ECO:0007669"/>
    <property type="project" value="InterPro"/>
</dbReference>
<feature type="domain" description="Protein kinase" evidence="16">
    <location>
        <begin position="798"/>
        <end position="1058"/>
    </location>
</feature>
<evidence type="ECO:0000259" key="19">
    <source>
        <dbReference type="PROSITE" id="PS51860"/>
    </source>
</evidence>
<dbReference type="SMART" id="SM00239">
    <property type="entry name" value="C2"/>
    <property type="match status" value="1"/>
</dbReference>
<feature type="domain" description="AGC-kinase C-terminal" evidence="18">
    <location>
        <begin position="1059"/>
        <end position="1127"/>
    </location>
</feature>
<dbReference type="SUPFAM" id="SSF49562">
    <property type="entry name" value="C2 domain (Calcium/lipid-binding domain, CaLB)"/>
    <property type="match status" value="1"/>
</dbReference>
<dbReference type="Pfam" id="PF00130">
    <property type="entry name" value="C1_1"/>
    <property type="match status" value="1"/>
</dbReference>
<evidence type="ECO:0000256" key="11">
    <source>
        <dbReference type="ARBA" id="ARBA00022840"/>
    </source>
</evidence>
<name>A0A9P7Y0T5_9FUNG</name>
<evidence type="ECO:0000256" key="8">
    <source>
        <dbReference type="ARBA" id="ARBA00022771"/>
    </source>
</evidence>
<dbReference type="SMART" id="SM00220">
    <property type="entry name" value="S_TKc"/>
    <property type="match status" value="1"/>
</dbReference>
<dbReference type="Proteomes" id="UP000707451">
    <property type="component" value="Unassembled WGS sequence"/>
</dbReference>
<sequence>MDPKTVEMDDDQKLEDVRKRLQKEKEIKAATMKLRDFQKSDAAKAACDATMEESQQRINYFQNEFDKLQLKKQLENSTKVTRTHIPITLPSLENAPPMFKAGFESSRGSSYQSTSSSSDNNTNSRMGTGRNNSITSSHYPEDFISSRPLSTVDLLKAPTPITAKKVTFKLRELAYKLDIEKKVKVASERLEQLGMSAKDGNVESGERVVLLKRALQKYQGLYIPGQGEDDITNSPGTALRRPMTGTLYVRISGIRHQNNAPTRNSRPAESMAYIKIDGATRAKTRMARSGHNGIRWNEEFEVPVTKASEIEIAVFDRPDHVPVPIGMFWLKISDLVEDLRRKKVEADNDAAWVAANVQDIVSRTPTIRPGTGPLGDNPINGVEGIESWWDLEPIGQISLKFNFVKDVALRKRPSKLGRQGAVRRRKDEVREIQGHKFVPQKFFQIMCCALCTELFTGKGAQCEGKLNVEDPDEAKFAHRIPHRFETFTNLSPTWCSHCGHMLTFGRRHKKCTGMLHGKCPAVAHDGCSDLVPNHCGMPAETANKLMEEIRRRNPSGRAPLTPTKTSKPLAWEPKDQKPSTPRPVPPIPQHDRPTPPSRKENQQSVSPVVDSNQTELQQQMQQLHMQQQQQELDHYQRKMEQQRFVEQQQQKQLYEQQQIQLQQQELDHYQRKKAQQRFIEEQQKQLHEQEQLKQQEQQQQLLQQQQQQKQLMEAERAGRQQQEKALLEDKFRNEQARLEQLQIEQEKRQKKTATPSTVPILLEQPQRPLVMPKPHFPTLKIVNKQSAKPMKKYGLNDFHFLAVLGRGNFGKVMLAEDKKDGGVYAIKALKKESIVKSDEIESARSEKRIYQVANKERHPFLTTLHSCFQTDTRLYFVMEYVQGGDLMMHIQKDKRFGEHRAKFYGCEVLLALQYFHENDIVYRDLKLDNILLSLDGHIKIGDYGLCKENMPYGATTHTICGTPEFMAPEILEEQPYDRAVDWWAYGVLMYEMLLGRAPFSGEEEDDIYDSILEDEPLYPQGFGRHEQALLQSLLVKVPTNRLGSGPSDADEIKAHAYFRNVNFDDVYHKRIRPPFLPKVASKTDVSNFDTEFTSEAPGETPTDYQLDNVEQDLFKGFSYVSPWAQSS</sequence>
<dbReference type="Pfam" id="PF00069">
    <property type="entry name" value="Pkinase"/>
    <property type="match status" value="1"/>
</dbReference>
<dbReference type="InterPro" id="IPR000719">
    <property type="entry name" value="Prot_kinase_dom"/>
</dbReference>
<dbReference type="GO" id="GO:0008270">
    <property type="term" value="F:zinc ion binding"/>
    <property type="evidence" value="ECO:0007669"/>
    <property type="project" value="UniProtKB-KW"/>
</dbReference>
<keyword evidence="9 20" id="KW-0418">Kinase</keyword>
<evidence type="ECO:0000313" key="21">
    <source>
        <dbReference type="Proteomes" id="UP000707451"/>
    </source>
</evidence>
<dbReference type="SUPFAM" id="SSF57889">
    <property type="entry name" value="Cysteine-rich domain"/>
    <property type="match status" value="1"/>
</dbReference>
<dbReference type="OrthoDB" id="63267at2759"/>
<dbReference type="SMART" id="SM00109">
    <property type="entry name" value="C1"/>
    <property type="match status" value="1"/>
</dbReference>
<dbReference type="EMBL" id="JAHRHY010000003">
    <property type="protein sequence ID" value="KAG9070890.1"/>
    <property type="molecule type" value="Genomic_DNA"/>
</dbReference>
<dbReference type="Gene3D" id="3.30.60.20">
    <property type="match status" value="2"/>
</dbReference>
<evidence type="ECO:0000256" key="4">
    <source>
        <dbReference type="ARBA" id="ARBA00022553"/>
    </source>
</evidence>
<evidence type="ECO:0000256" key="13">
    <source>
        <dbReference type="PROSITE-ProRule" id="PRU10141"/>
    </source>
</evidence>
<keyword evidence="8" id="KW-0863">Zinc-finger</keyword>
<evidence type="ECO:0000256" key="10">
    <source>
        <dbReference type="ARBA" id="ARBA00022833"/>
    </source>
</evidence>
<feature type="compositionally biased region" description="Polar residues" evidence="14">
    <location>
        <begin position="125"/>
        <end position="138"/>
    </location>
</feature>
<feature type="domain" description="Phorbol-ester/DAG-type" evidence="17">
    <location>
        <begin position="481"/>
        <end position="535"/>
    </location>
</feature>
<dbReference type="FunFam" id="1.10.510.10:FF:000210">
    <property type="entry name" value="Non-specific serine/threonine protein kinase"/>
    <property type="match status" value="1"/>
</dbReference>
<evidence type="ECO:0000256" key="2">
    <source>
        <dbReference type="ARBA" id="ARBA00012429"/>
    </source>
</evidence>
<evidence type="ECO:0000259" key="18">
    <source>
        <dbReference type="PROSITE" id="PS51285"/>
    </source>
</evidence>
<dbReference type="InterPro" id="IPR017892">
    <property type="entry name" value="Pkinase_C"/>
</dbReference>
<dbReference type="PROSITE" id="PS00107">
    <property type="entry name" value="PROTEIN_KINASE_ATP"/>
    <property type="match status" value="1"/>
</dbReference>
<dbReference type="PROSITE" id="PS50011">
    <property type="entry name" value="PROTEIN_KINASE_DOM"/>
    <property type="match status" value="1"/>
</dbReference>
<dbReference type="Pfam" id="PF00433">
    <property type="entry name" value="Pkinase_C"/>
    <property type="match status" value="1"/>
</dbReference>
<dbReference type="Pfam" id="PF00168">
    <property type="entry name" value="C2"/>
    <property type="match status" value="1"/>
</dbReference>
<dbReference type="Gene3D" id="1.10.510.10">
    <property type="entry name" value="Transferase(Phosphotransferase) domain 1"/>
    <property type="match status" value="1"/>
</dbReference>
<dbReference type="InterPro" id="IPR011009">
    <property type="entry name" value="Kinase-like_dom_sf"/>
</dbReference>
<evidence type="ECO:0000256" key="12">
    <source>
        <dbReference type="PROSITE-ProRule" id="PRU01207"/>
    </source>
</evidence>
<keyword evidence="3" id="KW-0723">Serine/threonine-protein kinase</keyword>
<evidence type="ECO:0000256" key="6">
    <source>
        <dbReference type="ARBA" id="ARBA00022723"/>
    </source>
</evidence>
<dbReference type="PROSITE" id="PS51285">
    <property type="entry name" value="AGC_KINASE_CTER"/>
    <property type="match status" value="1"/>
</dbReference>
<evidence type="ECO:0000256" key="5">
    <source>
        <dbReference type="ARBA" id="ARBA00022679"/>
    </source>
</evidence>
<keyword evidence="12" id="KW-0175">Coiled coil</keyword>
<feature type="domain" description="C2" evidence="15">
    <location>
        <begin position="225"/>
        <end position="346"/>
    </location>
</feature>
<keyword evidence="4" id="KW-0597">Phosphoprotein</keyword>
<dbReference type="PROSITE" id="PS00108">
    <property type="entry name" value="PROTEIN_KINASE_ST"/>
    <property type="match status" value="1"/>
</dbReference>
<evidence type="ECO:0000259" key="16">
    <source>
        <dbReference type="PROSITE" id="PS50011"/>
    </source>
</evidence>
<feature type="compositionally biased region" description="Polar residues" evidence="14">
    <location>
        <begin position="602"/>
        <end position="615"/>
    </location>
</feature>
<dbReference type="AlphaFoldDB" id="A0A9P7Y0T5"/>
<feature type="region of interest" description="Disordered" evidence="14">
    <location>
        <begin position="551"/>
        <end position="633"/>
    </location>
</feature>
<keyword evidence="7 13" id="KW-0547">Nucleotide-binding</keyword>
<evidence type="ECO:0000256" key="9">
    <source>
        <dbReference type="ARBA" id="ARBA00022777"/>
    </source>
</evidence>
<accession>A0A9P7Y0T5</accession>
<evidence type="ECO:0000256" key="1">
    <source>
        <dbReference type="ARBA" id="ARBA00005490"/>
    </source>
</evidence>
<evidence type="ECO:0000256" key="14">
    <source>
        <dbReference type="SAM" id="MobiDB-lite"/>
    </source>
</evidence>
<dbReference type="FunFam" id="3.30.200.20:FF:000103">
    <property type="entry name" value="Protein kinase C"/>
    <property type="match status" value="1"/>
</dbReference>
<keyword evidence="11 13" id="KW-0067">ATP-binding</keyword>
<dbReference type="CDD" id="cd20823">
    <property type="entry name" value="C1_ScPKC1-like_rpt2"/>
    <property type="match status" value="1"/>
</dbReference>
<dbReference type="Gene3D" id="2.60.40.150">
    <property type="entry name" value="C2 domain"/>
    <property type="match status" value="1"/>
</dbReference>
<dbReference type="InterPro" id="IPR046349">
    <property type="entry name" value="C1-like_sf"/>
</dbReference>
<reference evidence="20" key="1">
    <citation type="submission" date="2021-06" db="EMBL/GenBank/DDBJ databases">
        <title>Genome Sequence of Mortierella hyaline Strain SCG-10, a Cold-Adapted, Nitrate-Reducing Fungus Isolated from Soil in Minnesota, USA.</title>
        <authorList>
            <person name="Aldossari N."/>
        </authorList>
    </citation>
    <scope>NUCLEOTIDE SEQUENCE</scope>
    <source>
        <strain evidence="20">SCG-10</strain>
    </source>
</reference>
<dbReference type="PROSITE" id="PS50004">
    <property type="entry name" value="C2"/>
    <property type="match status" value="1"/>
</dbReference>
<keyword evidence="10" id="KW-0862">Zinc</keyword>
<dbReference type="SMART" id="SM00133">
    <property type="entry name" value="S_TK_X"/>
    <property type="match status" value="1"/>
</dbReference>
<dbReference type="PROSITE" id="PS51860">
    <property type="entry name" value="REM_1"/>
    <property type="match status" value="1"/>
</dbReference>
<comment type="similarity">
    <text evidence="1">Belongs to the protein kinase superfamily. AGC Ser/Thr protein kinase family. PKC subfamily.</text>
</comment>
<feature type="region of interest" description="Disordered" evidence="14">
    <location>
        <begin position="98"/>
        <end position="141"/>
    </location>
</feature>
<dbReference type="InterPro" id="IPR035892">
    <property type="entry name" value="C2_domain_sf"/>
</dbReference>
<organism evidence="20 21">
    <name type="scientific">Linnemannia hyalina</name>
    <dbReference type="NCBI Taxonomy" id="64524"/>
    <lineage>
        <taxon>Eukaryota</taxon>
        <taxon>Fungi</taxon>
        <taxon>Fungi incertae sedis</taxon>
        <taxon>Mucoromycota</taxon>
        <taxon>Mortierellomycotina</taxon>
        <taxon>Mortierellomycetes</taxon>
        <taxon>Mortierellales</taxon>
        <taxon>Mortierellaceae</taxon>
        <taxon>Linnemannia</taxon>
    </lineage>
</organism>
<dbReference type="Gene3D" id="3.30.200.20">
    <property type="entry name" value="Phosphorylase Kinase, domain 1"/>
    <property type="match status" value="1"/>
</dbReference>